<dbReference type="InterPro" id="IPR021860">
    <property type="entry name" value="Peptidase_S12_Pab87-rel_C"/>
</dbReference>
<dbReference type="EMBL" id="CP024785">
    <property type="protein sequence ID" value="AUB36231.1"/>
    <property type="molecule type" value="Genomic_DNA"/>
</dbReference>
<dbReference type="InterPro" id="IPR050491">
    <property type="entry name" value="AmpC-like"/>
</dbReference>
<dbReference type="InterPro" id="IPR012338">
    <property type="entry name" value="Beta-lactam/transpept-like"/>
</dbReference>
<dbReference type="Pfam" id="PF00144">
    <property type="entry name" value="Beta-lactamase"/>
    <property type="match status" value="1"/>
</dbReference>
<reference evidence="5 6" key="1">
    <citation type="submission" date="2017-11" db="EMBL/GenBank/DDBJ databases">
        <title>Complete genome of a free-living desiccation-tolerant cyanobacterium and its photosynthetic adaptation to extreme terrestrial habitat.</title>
        <authorList>
            <person name="Shang J."/>
        </authorList>
    </citation>
    <scope>NUCLEOTIDE SEQUENCE [LARGE SCALE GENOMIC DNA]</scope>
    <source>
        <strain evidence="5 6">CCNUN1</strain>
    </source>
</reference>
<keyword evidence="2" id="KW-0472">Membrane</keyword>
<evidence type="ECO:0000256" key="1">
    <source>
        <dbReference type="ARBA" id="ARBA00004370"/>
    </source>
</evidence>
<evidence type="ECO:0000256" key="2">
    <source>
        <dbReference type="ARBA" id="ARBA00023136"/>
    </source>
</evidence>
<dbReference type="InterPro" id="IPR001466">
    <property type="entry name" value="Beta-lactam-related"/>
</dbReference>
<comment type="subcellular location">
    <subcellularLocation>
        <location evidence="1">Membrane</location>
    </subcellularLocation>
</comment>
<accession>A0A2K8SLB5</accession>
<keyword evidence="6" id="KW-1185">Reference proteome</keyword>
<dbReference type="KEGG" id="nfl:COO91_02134"/>
<sequence>MTAYLQACLANRYFMGSVLVARAGEVLLSAGYGMANLEHDVPNTQKTKFRIGSITKQFTATAILQLQEQGLLSVHQKISTYLPDYPNGEQITIHQLLNHTSGIPNFNELDNFEQITKIKVSLDDLIARFSGEPLEFTPGERYRYTNSGYVVLTKIIETVSGHSYADYLQHQILEPLGMIDSGYDRQEAILPHRASGYVFSGVAYQNADFVDMSWPSGAGGMYSTIEDIYKWEQGLYTDAVLSANSREMMFTPKAVILEKEDGKGAYHGYGGIICTHLERKLLYTGGGIDGFSTRIARYPDEQISIIVLTNIDAAVVAPVVPIANDLAAILFGEPYDLPKQRQVIEIDPAIYDAYIGQYELSGLVMTVTKESNRIFTQWAGLERVEMFPESSRKFFLKVINAQRTFLVDETGKASGVILHQGGLDRGGGERMATRVN</sequence>
<protein>
    <submittedName>
        <fullName evidence="5">CubicO group peptidase, beta-lactamase class C family</fullName>
    </submittedName>
</protein>
<dbReference type="Pfam" id="PF11954">
    <property type="entry name" value="DUF3471"/>
    <property type="match status" value="1"/>
</dbReference>
<dbReference type="PANTHER" id="PTHR46825:SF11">
    <property type="entry name" value="PENICILLIN-BINDING PROTEIN 4"/>
    <property type="match status" value="1"/>
</dbReference>
<evidence type="ECO:0000259" key="3">
    <source>
        <dbReference type="Pfam" id="PF00144"/>
    </source>
</evidence>
<evidence type="ECO:0000313" key="5">
    <source>
        <dbReference type="EMBL" id="AUB36231.1"/>
    </source>
</evidence>
<evidence type="ECO:0000313" key="6">
    <source>
        <dbReference type="Proteomes" id="UP000232003"/>
    </source>
</evidence>
<organism evidence="5 6">
    <name type="scientific">Nostoc flagelliforme CCNUN1</name>
    <dbReference type="NCBI Taxonomy" id="2038116"/>
    <lineage>
        <taxon>Bacteria</taxon>
        <taxon>Bacillati</taxon>
        <taxon>Cyanobacteriota</taxon>
        <taxon>Cyanophyceae</taxon>
        <taxon>Nostocales</taxon>
        <taxon>Nostocaceae</taxon>
        <taxon>Nostoc</taxon>
    </lineage>
</organism>
<dbReference type="AlphaFoldDB" id="A0A2K8SLB5"/>
<name>A0A2K8SLB5_9NOSO</name>
<feature type="domain" description="Peptidase S12 Pab87-related C-terminal" evidence="4">
    <location>
        <begin position="341"/>
        <end position="419"/>
    </location>
</feature>
<dbReference type="GO" id="GO:0016020">
    <property type="term" value="C:membrane"/>
    <property type="evidence" value="ECO:0007669"/>
    <property type="project" value="UniProtKB-SubCell"/>
</dbReference>
<feature type="domain" description="Beta-lactamase-related" evidence="3">
    <location>
        <begin position="17"/>
        <end position="313"/>
    </location>
</feature>
<dbReference type="Proteomes" id="UP000232003">
    <property type="component" value="Chromosome"/>
</dbReference>
<dbReference type="Gene3D" id="3.40.710.10">
    <property type="entry name" value="DD-peptidase/beta-lactamase superfamily"/>
    <property type="match status" value="1"/>
</dbReference>
<evidence type="ECO:0000259" key="4">
    <source>
        <dbReference type="Pfam" id="PF11954"/>
    </source>
</evidence>
<dbReference type="PANTHER" id="PTHR46825">
    <property type="entry name" value="D-ALANYL-D-ALANINE-CARBOXYPEPTIDASE/ENDOPEPTIDASE AMPH"/>
    <property type="match status" value="1"/>
</dbReference>
<gene>
    <name evidence="5" type="ORF">COO91_02134</name>
</gene>
<proteinExistence type="predicted"/>
<dbReference type="SUPFAM" id="SSF56601">
    <property type="entry name" value="beta-lactamase/transpeptidase-like"/>
    <property type="match status" value="1"/>
</dbReference>